<evidence type="ECO:0000313" key="2">
    <source>
        <dbReference type="Proteomes" id="UP000243006"/>
    </source>
</evidence>
<comment type="caution">
    <text evidence="1">The sequence shown here is derived from an EMBL/GenBank/DDBJ whole genome shotgun (WGS) entry which is preliminary data.</text>
</comment>
<proteinExistence type="predicted"/>
<evidence type="ECO:0000313" key="1">
    <source>
        <dbReference type="EMBL" id="OUC42679.1"/>
    </source>
</evidence>
<protein>
    <submittedName>
        <fullName evidence="1">Uncharacterized protein</fullName>
    </submittedName>
</protein>
<dbReference type="EMBL" id="LVZM01017164">
    <property type="protein sequence ID" value="OUC42679.1"/>
    <property type="molecule type" value="Genomic_DNA"/>
</dbReference>
<organism evidence="1 2">
    <name type="scientific">Trichinella nativa</name>
    <dbReference type="NCBI Taxonomy" id="6335"/>
    <lineage>
        <taxon>Eukaryota</taxon>
        <taxon>Metazoa</taxon>
        <taxon>Ecdysozoa</taxon>
        <taxon>Nematoda</taxon>
        <taxon>Enoplea</taxon>
        <taxon>Dorylaimia</taxon>
        <taxon>Trichinellida</taxon>
        <taxon>Trichinellidae</taxon>
        <taxon>Trichinella</taxon>
    </lineage>
</organism>
<accession>A0A1Y3EGF6</accession>
<gene>
    <name evidence="1" type="ORF">D917_10304</name>
</gene>
<reference evidence="1 2" key="1">
    <citation type="submission" date="2015-04" db="EMBL/GenBank/DDBJ databases">
        <title>Draft genome of the roundworm Trichinella nativa.</title>
        <authorList>
            <person name="Mitreva M."/>
        </authorList>
    </citation>
    <scope>NUCLEOTIDE SEQUENCE [LARGE SCALE GENOMIC DNA]</scope>
    <source>
        <strain evidence="1 2">ISS45</strain>
    </source>
</reference>
<dbReference type="AlphaFoldDB" id="A0A1Y3EGF6"/>
<name>A0A1Y3EGF6_9BILA</name>
<sequence>MPECSLSSSKIKLSKSYELYYIIYTCINRRLKWISKSAFGEAFPQNSYTTSVYIINRQPRESGITKNYHKMTTTTRLNFGNYFISTAFVHCDKRNAFGCENSVRRCAPFSRFCFANKLSNQLKSQPTHTSCISMCNDVEHREKGSSWVDTTLFAKSIVGHFETVFPDKMLVRGITQTVGSREITNHS</sequence>
<dbReference type="Proteomes" id="UP000243006">
    <property type="component" value="Unassembled WGS sequence"/>
</dbReference>